<protein>
    <submittedName>
        <fullName evidence="1">Uncharacterized protein</fullName>
    </submittedName>
</protein>
<dbReference type="EMBL" id="CCAZ020000002">
    <property type="protein sequence ID" value="CEG09480.1"/>
    <property type="molecule type" value="Genomic_DNA"/>
</dbReference>
<dbReference type="Proteomes" id="UP000035762">
    <property type="component" value="Unassembled WGS sequence"/>
</dbReference>
<dbReference type="AlphaFoldDB" id="A0A090MQ18"/>
<reference evidence="1 2" key="1">
    <citation type="journal article" date="2014" name="Genome Announc.">
        <title>Genome Sequence of Afipia felis Strain 76713, Isolated in Hospital Water Using an Amoeba Co-Culture Procedure.</title>
        <authorList>
            <person name="Benamar S."/>
            <person name="La Scola B."/>
            <person name="Croce O."/>
        </authorList>
    </citation>
    <scope>NUCLEOTIDE SEQUENCE [LARGE SCALE GENOMIC DNA]</scope>
    <source>
        <strain evidence="1 2">76713</strain>
    </source>
</reference>
<evidence type="ECO:0000313" key="1">
    <source>
        <dbReference type="EMBL" id="CEG09480.1"/>
    </source>
</evidence>
<dbReference type="RefSeq" id="WP_048757399.1">
    <property type="nucleotide sequence ID" value="NZ_CCAZ020000002.1"/>
</dbReference>
<accession>A0A090MQ18</accession>
<keyword evidence="2" id="KW-1185">Reference proteome</keyword>
<sequence>MTAFAIIKQSDSIHVVTDGLVTGGYGIVSKAFTIPHMNAVVVSRGAQTVAPFFITETWLCRDLDELRERCGDIARHCLETNRDMMTGGPDHEPDFDIRIAGWSPTKGPIAFWVYGSNSVPGAEPFRVYDMPGNITFAPHNASIQSEVVAKILRARRSDEIRPDLAGPRIIEIIRRHAQSHSQSKHQVGGHALLTSIFKEHIEQHIVREWPEHLVTEGTDEASAA</sequence>
<organism evidence="1 2">
    <name type="scientific">Afipia felis</name>
    <name type="common">Cat scratch disease bacillus</name>
    <dbReference type="NCBI Taxonomy" id="1035"/>
    <lineage>
        <taxon>Bacteria</taxon>
        <taxon>Pseudomonadati</taxon>
        <taxon>Pseudomonadota</taxon>
        <taxon>Alphaproteobacteria</taxon>
        <taxon>Hyphomicrobiales</taxon>
        <taxon>Nitrobacteraceae</taxon>
        <taxon>Afipia</taxon>
    </lineage>
</organism>
<comment type="caution">
    <text evidence="1">The sequence shown here is derived from an EMBL/GenBank/DDBJ whole genome shotgun (WGS) entry which is preliminary data.</text>
</comment>
<dbReference type="STRING" id="1035.BN961_02906"/>
<proteinExistence type="predicted"/>
<name>A0A090MQ18_AFIFE</name>
<evidence type="ECO:0000313" key="2">
    <source>
        <dbReference type="Proteomes" id="UP000035762"/>
    </source>
</evidence>
<dbReference type="OrthoDB" id="8129637at2"/>
<gene>
    <name evidence="1" type="ORF">BN961_02906</name>
</gene>